<evidence type="ECO:0000313" key="3">
    <source>
        <dbReference type="Proteomes" id="UP000287651"/>
    </source>
</evidence>
<feature type="region of interest" description="Disordered" evidence="1">
    <location>
        <begin position="1"/>
        <end position="21"/>
    </location>
</feature>
<dbReference type="EMBL" id="AMZH03008381">
    <property type="protein sequence ID" value="RRT59064.1"/>
    <property type="molecule type" value="Genomic_DNA"/>
</dbReference>
<organism evidence="2 3">
    <name type="scientific">Ensete ventricosum</name>
    <name type="common">Abyssinian banana</name>
    <name type="synonym">Musa ensete</name>
    <dbReference type="NCBI Taxonomy" id="4639"/>
    <lineage>
        <taxon>Eukaryota</taxon>
        <taxon>Viridiplantae</taxon>
        <taxon>Streptophyta</taxon>
        <taxon>Embryophyta</taxon>
        <taxon>Tracheophyta</taxon>
        <taxon>Spermatophyta</taxon>
        <taxon>Magnoliopsida</taxon>
        <taxon>Liliopsida</taxon>
        <taxon>Zingiberales</taxon>
        <taxon>Musaceae</taxon>
        <taxon>Ensete</taxon>
    </lineage>
</organism>
<evidence type="ECO:0000256" key="1">
    <source>
        <dbReference type="SAM" id="MobiDB-lite"/>
    </source>
</evidence>
<reference evidence="2 3" key="1">
    <citation type="journal article" date="2014" name="Agronomy (Basel)">
        <title>A Draft Genome Sequence for Ensete ventricosum, the Drought-Tolerant Tree Against Hunger.</title>
        <authorList>
            <person name="Harrison J."/>
            <person name="Moore K.A."/>
            <person name="Paszkiewicz K."/>
            <person name="Jones T."/>
            <person name="Grant M."/>
            <person name="Ambacheew D."/>
            <person name="Muzemil S."/>
            <person name="Studholme D.J."/>
        </authorList>
    </citation>
    <scope>NUCLEOTIDE SEQUENCE [LARGE SCALE GENOMIC DNA]</scope>
</reference>
<comment type="caution">
    <text evidence="2">The sequence shown here is derived from an EMBL/GenBank/DDBJ whole genome shotgun (WGS) entry which is preliminary data.</text>
</comment>
<evidence type="ECO:0000313" key="2">
    <source>
        <dbReference type="EMBL" id="RRT59064.1"/>
    </source>
</evidence>
<accession>A0A426Z513</accession>
<proteinExistence type="predicted"/>
<dbReference type="Proteomes" id="UP000287651">
    <property type="component" value="Unassembled WGS sequence"/>
</dbReference>
<protein>
    <submittedName>
        <fullName evidence="2">Uncharacterized protein</fullName>
    </submittedName>
</protein>
<dbReference type="AlphaFoldDB" id="A0A426Z513"/>
<gene>
    <name evidence="2" type="ORF">B296_00030859</name>
</gene>
<name>A0A426Z513_ENSVE</name>
<sequence>MFPPRLNSPELPRIRPRRDRTTKMTCEPIANRLGKEVGLRISSPFLPQFSIPPTREMSMQVFPTAPSPTVTHLMNLAVLIVRNGTEASDVSEIEKRYDLGGASRTRRSWFSSNGGMCGARERDWSGLNTRRLDWPSRAARKLDWSSSAAQVLDWSSIATQVCEWLSITVRAHNLPKA</sequence>